<dbReference type="Proteomes" id="UP000789570">
    <property type="component" value="Unassembled WGS sequence"/>
</dbReference>
<evidence type="ECO:0000313" key="1">
    <source>
        <dbReference type="EMBL" id="CAG8519633.1"/>
    </source>
</evidence>
<dbReference type="OrthoDB" id="2311180at2759"/>
<sequence length="55" mass="6268">MDSSPVIVNSRPLPDDMLWNKIKGLGYEVKDPDVLVLIASDRDYEPILEEILKAR</sequence>
<accession>A0A9N9A6V6</accession>
<dbReference type="AlphaFoldDB" id="A0A9N9A6V6"/>
<name>A0A9N9A6V6_9GLOM</name>
<protein>
    <submittedName>
        <fullName evidence="1">11095_t:CDS:1</fullName>
    </submittedName>
</protein>
<comment type="caution">
    <text evidence="1">The sequence shown here is derived from an EMBL/GenBank/DDBJ whole genome shotgun (WGS) entry which is preliminary data.</text>
</comment>
<organism evidence="1 2">
    <name type="scientific">Funneliformis caledonium</name>
    <dbReference type="NCBI Taxonomy" id="1117310"/>
    <lineage>
        <taxon>Eukaryota</taxon>
        <taxon>Fungi</taxon>
        <taxon>Fungi incertae sedis</taxon>
        <taxon>Mucoromycota</taxon>
        <taxon>Glomeromycotina</taxon>
        <taxon>Glomeromycetes</taxon>
        <taxon>Glomerales</taxon>
        <taxon>Glomeraceae</taxon>
        <taxon>Funneliformis</taxon>
    </lineage>
</organism>
<gene>
    <name evidence="1" type="ORF">FCALED_LOCUS4630</name>
</gene>
<dbReference type="EMBL" id="CAJVPQ010000923">
    <property type="protein sequence ID" value="CAG8519633.1"/>
    <property type="molecule type" value="Genomic_DNA"/>
</dbReference>
<keyword evidence="2" id="KW-1185">Reference proteome</keyword>
<proteinExistence type="predicted"/>
<reference evidence="1" key="1">
    <citation type="submission" date="2021-06" db="EMBL/GenBank/DDBJ databases">
        <authorList>
            <person name="Kallberg Y."/>
            <person name="Tangrot J."/>
            <person name="Rosling A."/>
        </authorList>
    </citation>
    <scope>NUCLEOTIDE SEQUENCE</scope>
    <source>
        <strain evidence="1">UK204</strain>
    </source>
</reference>
<evidence type="ECO:0000313" key="2">
    <source>
        <dbReference type="Proteomes" id="UP000789570"/>
    </source>
</evidence>